<evidence type="ECO:0000259" key="10">
    <source>
        <dbReference type="PROSITE" id="PS50106"/>
    </source>
</evidence>
<comment type="similarity">
    <text evidence="1">Belongs to the peptidase S1C family.</text>
</comment>
<feature type="domain" description="PDZ" evidence="10">
    <location>
        <begin position="392"/>
        <end position="444"/>
    </location>
</feature>
<dbReference type="InterPro" id="IPR011782">
    <property type="entry name" value="Pept_S1C_Do"/>
</dbReference>
<feature type="binding site" evidence="8">
    <location>
        <position position="120"/>
    </location>
    <ligand>
        <name>substrate</name>
    </ligand>
</feature>
<sequence length="481" mass="51855">MVNARSVCFGTVCLLLACLSTAAFMAAPGGVSAETTIISSPIDFCKAISAVAKRNIPAVVHIEVVQRQSIPNPFFPFEEEPFFRFFFDLPRMPREFNREYKGIGSGILMDADGHVLTNNHVVSGATEIKVLIASGESYPAKLIGTEPQTDLAVLKVEAGKPFTYVTFGDSDKMEVGDWVVAIGHPRGLDHTVTQGIISAKHRRGILSPSSYQDFLQTDAAINPGNSGGPLLNLQGEVIGVNAAIVSQSGGFEGIGFAIPSNMALHVARQLISHGKVSRGWIGLSLQDITPLLARSFELPQSRGALVADVTEKSPAGEAGLKRGDVVLSYSGKAVADSADLRNLIAGSTIGSTVQLKIWRNGEEIPISVPVGNLQEAHDMKSVSLRAKLGVDLRPLRPEESRKYGRKIRQGLVIEWIDPAGPMGQAGFEMHDVILEVNGKSVSSLEALWEELNATHPRHRRITFLAMDHRSGRTGYVQLPLN</sequence>
<dbReference type="PROSITE" id="PS50106">
    <property type="entry name" value="PDZ"/>
    <property type="match status" value="2"/>
</dbReference>
<keyword evidence="4" id="KW-0677">Repeat</keyword>
<organism evidence="11">
    <name type="scientific">Uncultured Desulfatiglans sp</name>
    <dbReference type="NCBI Taxonomy" id="1748965"/>
    <lineage>
        <taxon>Bacteria</taxon>
        <taxon>Pseudomonadati</taxon>
        <taxon>Thermodesulfobacteriota</taxon>
        <taxon>Desulfobacteria</taxon>
        <taxon>Desulfatiglandales</taxon>
        <taxon>Desulfatiglandaceae</taxon>
        <taxon>Desulfatiglans</taxon>
        <taxon>environmental samples</taxon>
    </lineage>
</organism>
<dbReference type="Gene3D" id="2.30.42.10">
    <property type="match status" value="2"/>
</dbReference>
<proteinExistence type="inferred from homology"/>
<accession>A0A653ADG6</accession>
<dbReference type="InterPro" id="IPR051201">
    <property type="entry name" value="Chloro_Bact_Ser_Proteases"/>
</dbReference>
<protein>
    <submittedName>
        <fullName evidence="11">Putative periplasmic serine endoprotease DegP-like</fullName>
        <ecNumber evidence="11">3.4.21.107</ecNumber>
    </submittedName>
</protein>
<dbReference type="Pfam" id="PF13365">
    <property type="entry name" value="Trypsin_2"/>
    <property type="match status" value="1"/>
</dbReference>
<evidence type="ECO:0000256" key="8">
    <source>
        <dbReference type="PIRSR" id="PIRSR611782-2"/>
    </source>
</evidence>
<dbReference type="Pfam" id="PF13180">
    <property type="entry name" value="PDZ_2"/>
    <property type="match status" value="2"/>
</dbReference>
<dbReference type="SMART" id="SM00228">
    <property type="entry name" value="PDZ"/>
    <property type="match status" value="2"/>
</dbReference>
<gene>
    <name evidence="11" type="primary">htrA</name>
    <name evidence="11" type="ORF">TRIP_B40037</name>
</gene>
<dbReference type="FunFam" id="2.40.10.10:FF:000001">
    <property type="entry name" value="Periplasmic serine protease DegS"/>
    <property type="match status" value="1"/>
</dbReference>
<evidence type="ECO:0000256" key="2">
    <source>
        <dbReference type="ARBA" id="ARBA00022670"/>
    </source>
</evidence>
<evidence type="ECO:0000256" key="9">
    <source>
        <dbReference type="SAM" id="SignalP"/>
    </source>
</evidence>
<evidence type="ECO:0000256" key="6">
    <source>
        <dbReference type="ARBA" id="ARBA00022825"/>
    </source>
</evidence>
<dbReference type="PROSITE" id="PS51257">
    <property type="entry name" value="PROKAR_LIPOPROTEIN"/>
    <property type="match status" value="1"/>
</dbReference>
<evidence type="ECO:0000256" key="4">
    <source>
        <dbReference type="ARBA" id="ARBA00022737"/>
    </source>
</evidence>
<evidence type="ECO:0000256" key="3">
    <source>
        <dbReference type="ARBA" id="ARBA00022729"/>
    </source>
</evidence>
<feature type="signal peptide" evidence="9">
    <location>
        <begin position="1"/>
        <end position="25"/>
    </location>
</feature>
<evidence type="ECO:0000256" key="1">
    <source>
        <dbReference type="ARBA" id="ARBA00010541"/>
    </source>
</evidence>
<feature type="active site" description="Charge relay system" evidence="7">
    <location>
        <position position="120"/>
    </location>
</feature>
<dbReference type="SUPFAM" id="SSF50156">
    <property type="entry name" value="PDZ domain-like"/>
    <property type="match status" value="2"/>
</dbReference>
<feature type="active site" description="Charge relay system" evidence="7">
    <location>
        <position position="150"/>
    </location>
</feature>
<feature type="active site" description="Charge relay system" evidence="7">
    <location>
        <position position="226"/>
    </location>
</feature>
<dbReference type="InterPro" id="IPR009003">
    <property type="entry name" value="Peptidase_S1_PA"/>
</dbReference>
<dbReference type="InterPro" id="IPR001940">
    <property type="entry name" value="Peptidase_S1C"/>
</dbReference>
<dbReference type="PANTHER" id="PTHR43343">
    <property type="entry name" value="PEPTIDASE S12"/>
    <property type="match status" value="1"/>
</dbReference>
<keyword evidence="5 11" id="KW-0378">Hydrolase</keyword>
<dbReference type="NCBIfam" id="TIGR02037">
    <property type="entry name" value="degP_htrA_DO"/>
    <property type="match status" value="1"/>
</dbReference>
<feature type="domain" description="PDZ" evidence="10">
    <location>
        <begin position="270"/>
        <end position="361"/>
    </location>
</feature>
<feature type="binding site" evidence="8">
    <location>
        <position position="150"/>
    </location>
    <ligand>
        <name>substrate</name>
    </ligand>
</feature>
<keyword evidence="6" id="KW-0720">Serine protease</keyword>
<name>A0A653ADG6_UNCDX</name>
<dbReference type="AlphaFoldDB" id="A0A653ADG6"/>
<evidence type="ECO:0000313" key="11">
    <source>
        <dbReference type="EMBL" id="VBB46119.1"/>
    </source>
</evidence>
<feature type="chain" id="PRO_5039114626" evidence="9">
    <location>
        <begin position="26"/>
        <end position="481"/>
    </location>
</feature>
<evidence type="ECO:0000256" key="5">
    <source>
        <dbReference type="ARBA" id="ARBA00022801"/>
    </source>
</evidence>
<dbReference type="Gene3D" id="2.40.10.120">
    <property type="match status" value="1"/>
</dbReference>
<dbReference type="EMBL" id="UPXX01000031">
    <property type="protein sequence ID" value="VBB46119.1"/>
    <property type="molecule type" value="Genomic_DNA"/>
</dbReference>
<keyword evidence="2 11" id="KW-0645">Protease</keyword>
<dbReference type="GO" id="GO:0004252">
    <property type="term" value="F:serine-type endopeptidase activity"/>
    <property type="evidence" value="ECO:0007669"/>
    <property type="project" value="InterPro"/>
</dbReference>
<dbReference type="InterPro" id="IPR036034">
    <property type="entry name" value="PDZ_sf"/>
</dbReference>
<dbReference type="SUPFAM" id="SSF50494">
    <property type="entry name" value="Trypsin-like serine proteases"/>
    <property type="match status" value="1"/>
</dbReference>
<dbReference type="EC" id="3.4.21.107" evidence="11"/>
<dbReference type="PANTHER" id="PTHR43343:SF3">
    <property type="entry name" value="PROTEASE DO-LIKE 8, CHLOROPLASTIC"/>
    <property type="match status" value="1"/>
</dbReference>
<dbReference type="CDD" id="cd10839">
    <property type="entry name" value="cpPDZ1_DegP-like"/>
    <property type="match status" value="1"/>
</dbReference>
<reference evidence="11" key="1">
    <citation type="submission" date="2018-07" db="EMBL/GenBank/DDBJ databases">
        <authorList>
            <consortium name="Genoscope - CEA"/>
            <person name="William W."/>
        </authorList>
    </citation>
    <scope>NUCLEOTIDE SEQUENCE</scope>
    <source>
        <strain evidence="11">IK1</strain>
    </source>
</reference>
<feature type="binding site" evidence="8">
    <location>
        <begin position="224"/>
        <end position="226"/>
    </location>
    <ligand>
        <name>substrate</name>
    </ligand>
</feature>
<keyword evidence="3 9" id="KW-0732">Signal</keyword>
<evidence type="ECO:0000256" key="7">
    <source>
        <dbReference type="PIRSR" id="PIRSR611782-1"/>
    </source>
</evidence>
<dbReference type="PRINTS" id="PR00834">
    <property type="entry name" value="PROTEASES2C"/>
</dbReference>
<dbReference type="InterPro" id="IPR001478">
    <property type="entry name" value="PDZ"/>
</dbReference>
<dbReference type="GO" id="GO:0006508">
    <property type="term" value="P:proteolysis"/>
    <property type="evidence" value="ECO:0007669"/>
    <property type="project" value="UniProtKB-KW"/>
</dbReference>